<dbReference type="Pfam" id="PF02470">
    <property type="entry name" value="MlaD"/>
    <property type="match status" value="1"/>
</dbReference>
<dbReference type="PANTHER" id="PTHR33371">
    <property type="entry name" value="INTERMEMBRANE PHOSPHOLIPID TRANSPORT SYSTEM BINDING PROTEIN MLAD-RELATED"/>
    <property type="match status" value="1"/>
</dbReference>
<gene>
    <name evidence="4" type="ORF">FPZ12_027160</name>
</gene>
<name>A0A5N0UYE8_9PSEU</name>
<dbReference type="Pfam" id="PF11887">
    <property type="entry name" value="Mce4_CUP1"/>
    <property type="match status" value="1"/>
</dbReference>
<evidence type="ECO:0000313" key="5">
    <source>
        <dbReference type="Proteomes" id="UP000319769"/>
    </source>
</evidence>
<organism evidence="4 5">
    <name type="scientific">Amycolatopsis acidicola</name>
    <dbReference type="NCBI Taxonomy" id="2596893"/>
    <lineage>
        <taxon>Bacteria</taxon>
        <taxon>Bacillati</taxon>
        <taxon>Actinomycetota</taxon>
        <taxon>Actinomycetes</taxon>
        <taxon>Pseudonocardiales</taxon>
        <taxon>Pseudonocardiaceae</taxon>
        <taxon>Amycolatopsis</taxon>
    </lineage>
</organism>
<keyword evidence="5" id="KW-1185">Reference proteome</keyword>
<feature type="transmembrane region" description="Helical" evidence="1">
    <location>
        <begin position="12"/>
        <end position="30"/>
    </location>
</feature>
<protein>
    <submittedName>
        <fullName evidence="4">MCE family protein</fullName>
    </submittedName>
</protein>
<evidence type="ECO:0000259" key="3">
    <source>
        <dbReference type="Pfam" id="PF11887"/>
    </source>
</evidence>
<feature type="domain" description="Mammalian cell entry C-terminal" evidence="3">
    <location>
        <begin position="120"/>
        <end position="302"/>
    </location>
</feature>
<dbReference type="InterPro" id="IPR052336">
    <property type="entry name" value="MlaD_Phospholipid_Transporter"/>
</dbReference>
<evidence type="ECO:0000259" key="2">
    <source>
        <dbReference type="Pfam" id="PF02470"/>
    </source>
</evidence>
<dbReference type="PRINTS" id="PR01782">
    <property type="entry name" value="MCEVIRFACTOR"/>
</dbReference>
<reference evidence="4" key="1">
    <citation type="submission" date="2019-09" db="EMBL/GenBank/DDBJ databases">
        <authorList>
            <person name="Teo W.F.A."/>
            <person name="Duangmal K."/>
        </authorList>
    </citation>
    <scope>NUCLEOTIDE SEQUENCE [LARGE SCALE GENOMIC DNA]</scope>
    <source>
        <strain evidence="4">K81G1</strain>
    </source>
</reference>
<feature type="domain" description="Mce/MlaD" evidence="2">
    <location>
        <begin position="39"/>
        <end position="112"/>
    </location>
</feature>
<dbReference type="NCBIfam" id="TIGR00996">
    <property type="entry name" value="Mtu_fam_mce"/>
    <property type="match status" value="1"/>
</dbReference>
<dbReference type="PANTHER" id="PTHR33371:SF18">
    <property type="entry name" value="MCE-FAMILY PROTEIN MCE3C"/>
    <property type="match status" value="1"/>
</dbReference>
<dbReference type="AlphaFoldDB" id="A0A5N0UYE8"/>
<dbReference type="GO" id="GO:0005576">
    <property type="term" value="C:extracellular region"/>
    <property type="evidence" value="ECO:0007669"/>
    <property type="project" value="TreeGrafter"/>
</dbReference>
<sequence length="343" mass="36252">MKPLRERNQAAVGAVALVLIVLVTVVSYFSDSLPLLSSGTTYEAYFAESAGLTPDSDVQISGVKVGEVSSVSLGDDQVLVKFKVSGTKVGDASTASIKIKTLLGDKFLELRPVGERAQDPDTPIPVARTTTPFQLQDAFQQLTDTVGTIDTQQLAQSFEAISGDLQNTPGPLKETLTGLSSLSRTISSRDQALSQLMANTSQVSKILADRNGQLQQIVGDGNLLLQMLKQRQDAIDSLLTGTQQLSQQLSGLVSDNQAQLAPTLQKLGQVTDILQQNQDNLRRSLALFAPFARLGANATGNGRWFDGYICGLLPPDIEAGGVSVNPEGCATPQAAPDQGVNGG</sequence>
<dbReference type="RefSeq" id="WP_144761010.1">
    <property type="nucleotide sequence ID" value="NZ_VMNW02000048.1"/>
</dbReference>
<dbReference type="InterPro" id="IPR003399">
    <property type="entry name" value="Mce/MlaD"/>
</dbReference>
<dbReference type="InterPro" id="IPR005693">
    <property type="entry name" value="Mce"/>
</dbReference>
<keyword evidence="1" id="KW-0472">Membrane</keyword>
<comment type="caution">
    <text evidence="4">The sequence shown here is derived from an EMBL/GenBank/DDBJ whole genome shotgun (WGS) entry which is preliminary data.</text>
</comment>
<keyword evidence="1" id="KW-0812">Transmembrane</keyword>
<dbReference type="InterPro" id="IPR024516">
    <property type="entry name" value="Mce_C"/>
</dbReference>
<accession>A0A5N0UYE8</accession>
<evidence type="ECO:0000313" key="4">
    <source>
        <dbReference type="EMBL" id="KAA9156584.1"/>
    </source>
</evidence>
<proteinExistence type="predicted"/>
<dbReference type="OrthoDB" id="5241191at2"/>
<keyword evidence="1" id="KW-1133">Transmembrane helix</keyword>
<dbReference type="Proteomes" id="UP000319769">
    <property type="component" value="Unassembled WGS sequence"/>
</dbReference>
<dbReference type="EMBL" id="VMNW02000048">
    <property type="protein sequence ID" value="KAA9156584.1"/>
    <property type="molecule type" value="Genomic_DNA"/>
</dbReference>
<evidence type="ECO:0000256" key="1">
    <source>
        <dbReference type="SAM" id="Phobius"/>
    </source>
</evidence>